<dbReference type="GeneID" id="111104960"/>
<dbReference type="SUPFAM" id="SSF56672">
    <property type="entry name" value="DNA/RNA polymerases"/>
    <property type="match status" value="1"/>
</dbReference>
<dbReference type="InterPro" id="IPR043502">
    <property type="entry name" value="DNA/RNA_pol_sf"/>
</dbReference>
<gene>
    <name evidence="3" type="primary">LOC111104960</name>
</gene>
<dbReference type="PANTHER" id="PTHR37984">
    <property type="entry name" value="PROTEIN CBG26694"/>
    <property type="match status" value="1"/>
</dbReference>
<dbReference type="OrthoDB" id="5982854at2759"/>
<dbReference type="AlphaFoldDB" id="A0A8B8AUT0"/>
<sequence length="648" mass="73848">MALEILTPPGKIKFNTKNISEDWRKWREEFELYASLSLKDEEDKAKLQLLKYLIGADGREIYSMLKIDKEEQDRGLKDVLDAFDTYCRPKRNETVERFRFNVRKQEPGETIETFITDLKTLAANCNYGEIADSLVRDRIVCGILDVHLRERLLRTPDLTLDKCVDITRAAEITKQGISVLDGNAAASCHAEKVNKVTKGKPYVKTSANKQLHTQNSQPCKYCGKSHEHKKEKCPAYGKQCRSCHKMNFFETVCKSFSKKPSRAKFTKKSVHQVASSDWSDSDEDYSVWTLHLEGNMHSVHSVSDSVHATMSIHGKKVTIQLDSGATCNILPSSVIPSMPQLQPTKYKLKMYNKSTIKPLGKTHLLVTNPRNGISYNTEFVVIKEDCMPLLGNRSLQEMELLNWKKENILSVGRQFSTPLSKKQLFADYPDVFEGVGRLEGKYHLVLDETIERSVVHPPRKVPIALKPLLKAELDRLQKINIITPVSEPTPWVSSCLMVVKPNKVRIYIDPKDLNRALKRNHYPLPTIEEILPNLSRAKVFSVLDARNGLWHVELDKESSMLTTFNTPFGRFRWLRMPFGISTAPEEYQRRQDQAVEGLPGVLSIADDILVYGEGDTDEDAISDNDQKLKALMKRCRERGLVLKIARSD</sequence>
<keyword evidence="2" id="KW-1185">Reference proteome</keyword>
<evidence type="ECO:0000313" key="3">
    <source>
        <dbReference type="RefSeq" id="XP_022294846.1"/>
    </source>
</evidence>
<dbReference type="Pfam" id="PF00078">
    <property type="entry name" value="RVT_1"/>
    <property type="match status" value="1"/>
</dbReference>
<feature type="domain" description="Reverse transcriptase" evidence="1">
    <location>
        <begin position="501"/>
        <end position="643"/>
    </location>
</feature>
<dbReference type="InterPro" id="IPR043128">
    <property type="entry name" value="Rev_trsase/Diguanyl_cyclase"/>
</dbReference>
<dbReference type="CDD" id="cd05481">
    <property type="entry name" value="retropepsin_like_LTR_1"/>
    <property type="match status" value="1"/>
</dbReference>
<dbReference type="Gene3D" id="3.10.10.10">
    <property type="entry name" value="HIV Type 1 Reverse Transcriptase, subunit A, domain 1"/>
    <property type="match status" value="1"/>
</dbReference>
<dbReference type="KEGG" id="cvn:111104960"/>
<dbReference type="Gene3D" id="2.40.70.10">
    <property type="entry name" value="Acid Proteases"/>
    <property type="match status" value="1"/>
</dbReference>
<accession>A0A8B8AUT0</accession>
<name>A0A8B8AUT0_CRAVI</name>
<dbReference type="InterPro" id="IPR050951">
    <property type="entry name" value="Retrovirus_Pol_polyprotein"/>
</dbReference>
<dbReference type="SUPFAM" id="SSF50630">
    <property type="entry name" value="Acid proteases"/>
    <property type="match status" value="1"/>
</dbReference>
<dbReference type="Proteomes" id="UP000694844">
    <property type="component" value="Chromosome 7"/>
</dbReference>
<dbReference type="PANTHER" id="PTHR37984:SF8">
    <property type="entry name" value="CCHC-TYPE DOMAIN-CONTAINING PROTEIN"/>
    <property type="match status" value="1"/>
</dbReference>
<dbReference type="InterPro" id="IPR021109">
    <property type="entry name" value="Peptidase_aspartic_dom_sf"/>
</dbReference>
<dbReference type="CDD" id="cd01647">
    <property type="entry name" value="RT_LTR"/>
    <property type="match status" value="1"/>
</dbReference>
<dbReference type="InterPro" id="IPR000477">
    <property type="entry name" value="RT_dom"/>
</dbReference>
<evidence type="ECO:0000259" key="1">
    <source>
        <dbReference type="Pfam" id="PF00078"/>
    </source>
</evidence>
<reference evidence="3" key="1">
    <citation type="submission" date="2025-08" db="UniProtKB">
        <authorList>
            <consortium name="RefSeq"/>
        </authorList>
    </citation>
    <scope>IDENTIFICATION</scope>
    <source>
        <tissue evidence="3">Whole sample</tissue>
    </source>
</reference>
<dbReference type="Gene3D" id="3.30.70.270">
    <property type="match status" value="1"/>
</dbReference>
<protein>
    <submittedName>
        <fullName evidence="3">Uncharacterized protein K02A2.6-like</fullName>
    </submittedName>
</protein>
<dbReference type="RefSeq" id="XP_022294846.1">
    <property type="nucleotide sequence ID" value="XM_022439138.1"/>
</dbReference>
<proteinExistence type="predicted"/>
<evidence type="ECO:0000313" key="2">
    <source>
        <dbReference type="Proteomes" id="UP000694844"/>
    </source>
</evidence>
<organism evidence="2 3">
    <name type="scientific">Crassostrea virginica</name>
    <name type="common">Eastern oyster</name>
    <dbReference type="NCBI Taxonomy" id="6565"/>
    <lineage>
        <taxon>Eukaryota</taxon>
        <taxon>Metazoa</taxon>
        <taxon>Spiralia</taxon>
        <taxon>Lophotrochozoa</taxon>
        <taxon>Mollusca</taxon>
        <taxon>Bivalvia</taxon>
        <taxon>Autobranchia</taxon>
        <taxon>Pteriomorphia</taxon>
        <taxon>Ostreida</taxon>
        <taxon>Ostreoidea</taxon>
        <taxon>Ostreidae</taxon>
        <taxon>Crassostrea</taxon>
    </lineage>
</organism>